<gene>
    <name evidence="2" type="ORF">SBOR_7766</name>
</gene>
<reference evidence="2 3" key="1">
    <citation type="journal article" date="2014" name="Genome Announc.">
        <title>Draft genome sequence of Sclerotinia borealis, a psychrophilic plant pathogenic fungus.</title>
        <authorList>
            <person name="Mardanov A.V."/>
            <person name="Beletsky A.V."/>
            <person name="Kadnikov V.V."/>
            <person name="Ignatov A.N."/>
            <person name="Ravin N.V."/>
        </authorList>
    </citation>
    <scope>NUCLEOTIDE SEQUENCE [LARGE SCALE GENOMIC DNA]</scope>
    <source>
        <strain evidence="3">F-4157</strain>
    </source>
</reference>
<name>W9CBF4_SCLBF</name>
<dbReference type="HOGENOM" id="CLU_044860_2_0_1"/>
<protein>
    <submittedName>
        <fullName evidence="2">Uncharacterized protein</fullName>
    </submittedName>
</protein>
<sequence>MNIIQQPLSVTPSENFTDQPLTPPPTGEKTTQLVFQILQEIKNRRAGRSYHNETWLEYKLKDEEYVDLLRLIESNESLRGFCGDKLRLTHFHAIIISEVVTELTRQLDSIASSESPSAEFAQEINLIGSTTIGFEDPKYSKHDPDAQFLHSGARYPGVVLEVSNSRKRKDLKRLAEDYIYETNGDIRFMIGIDIDYRGSKEATLSVWQPQIIANDAGEMESSAIKKKGHPNESAEAGLRLPLQEFATKSVVELYGPINDELFISAATLFAYVEEGEEEAALVDQRKGIVMQEKLWVRKRRRSITPEEELDEKREKSFRRDEQEAQQREAKDDSSY</sequence>
<dbReference type="EMBL" id="AYSA01000451">
    <property type="protein sequence ID" value="ESZ91860.1"/>
    <property type="molecule type" value="Genomic_DNA"/>
</dbReference>
<comment type="caution">
    <text evidence="2">The sequence shown here is derived from an EMBL/GenBank/DDBJ whole genome shotgun (WGS) entry which is preliminary data.</text>
</comment>
<feature type="compositionally biased region" description="Basic and acidic residues" evidence="1">
    <location>
        <begin position="310"/>
        <end position="335"/>
    </location>
</feature>
<dbReference type="STRING" id="1432307.W9CBF4"/>
<evidence type="ECO:0000313" key="2">
    <source>
        <dbReference type="EMBL" id="ESZ91860.1"/>
    </source>
</evidence>
<proteinExistence type="predicted"/>
<dbReference type="OrthoDB" id="3485856at2759"/>
<dbReference type="AlphaFoldDB" id="W9CBF4"/>
<organism evidence="2 3">
    <name type="scientific">Sclerotinia borealis (strain F-4128)</name>
    <dbReference type="NCBI Taxonomy" id="1432307"/>
    <lineage>
        <taxon>Eukaryota</taxon>
        <taxon>Fungi</taxon>
        <taxon>Dikarya</taxon>
        <taxon>Ascomycota</taxon>
        <taxon>Pezizomycotina</taxon>
        <taxon>Leotiomycetes</taxon>
        <taxon>Helotiales</taxon>
        <taxon>Sclerotiniaceae</taxon>
        <taxon>Sclerotinia</taxon>
    </lineage>
</organism>
<feature type="region of interest" description="Disordered" evidence="1">
    <location>
        <begin position="304"/>
        <end position="335"/>
    </location>
</feature>
<dbReference type="Proteomes" id="UP000019487">
    <property type="component" value="Unassembled WGS sequence"/>
</dbReference>
<evidence type="ECO:0000313" key="3">
    <source>
        <dbReference type="Proteomes" id="UP000019487"/>
    </source>
</evidence>
<keyword evidence="3" id="KW-1185">Reference proteome</keyword>
<accession>W9CBF4</accession>
<feature type="region of interest" description="Disordered" evidence="1">
    <location>
        <begin position="1"/>
        <end position="29"/>
    </location>
</feature>
<feature type="compositionally biased region" description="Polar residues" evidence="1">
    <location>
        <begin position="1"/>
        <end position="20"/>
    </location>
</feature>
<evidence type="ECO:0000256" key="1">
    <source>
        <dbReference type="SAM" id="MobiDB-lite"/>
    </source>
</evidence>